<dbReference type="AlphaFoldDB" id="A0A9P0PVP4"/>
<dbReference type="Gene3D" id="3.30.420.10">
    <property type="entry name" value="Ribonuclease H-like superfamily/Ribonuclease H"/>
    <property type="match status" value="1"/>
</dbReference>
<reference evidence="5" key="1">
    <citation type="submission" date="2022-03" db="EMBL/GenBank/DDBJ databases">
        <authorList>
            <person name="Sayadi A."/>
        </authorList>
    </citation>
    <scope>NUCLEOTIDE SEQUENCE</scope>
</reference>
<dbReference type="InterPro" id="IPR004875">
    <property type="entry name" value="DDE_SF_endonuclease_dom"/>
</dbReference>
<feature type="region of interest" description="Disordered" evidence="3">
    <location>
        <begin position="632"/>
        <end position="681"/>
    </location>
</feature>
<gene>
    <name evidence="5" type="ORF">ACAOBT_LOCUS24659</name>
</gene>
<dbReference type="GO" id="GO:0005634">
    <property type="term" value="C:nucleus"/>
    <property type="evidence" value="ECO:0007669"/>
    <property type="project" value="UniProtKB-SubCell"/>
</dbReference>
<dbReference type="InterPro" id="IPR050863">
    <property type="entry name" value="CenT-Element_Derived"/>
</dbReference>
<organism evidence="5 6">
    <name type="scientific">Acanthoscelides obtectus</name>
    <name type="common">Bean weevil</name>
    <name type="synonym">Bruchus obtectus</name>
    <dbReference type="NCBI Taxonomy" id="200917"/>
    <lineage>
        <taxon>Eukaryota</taxon>
        <taxon>Metazoa</taxon>
        <taxon>Ecdysozoa</taxon>
        <taxon>Arthropoda</taxon>
        <taxon>Hexapoda</taxon>
        <taxon>Insecta</taxon>
        <taxon>Pterygota</taxon>
        <taxon>Neoptera</taxon>
        <taxon>Endopterygota</taxon>
        <taxon>Coleoptera</taxon>
        <taxon>Polyphaga</taxon>
        <taxon>Cucujiformia</taxon>
        <taxon>Chrysomeloidea</taxon>
        <taxon>Chrysomelidae</taxon>
        <taxon>Bruchinae</taxon>
        <taxon>Bruchini</taxon>
        <taxon>Acanthoscelides</taxon>
    </lineage>
</organism>
<dbReference type="SUPFAM" id="SSF46689">
    <property type="entry name" value="Homeodomain-like"/>
    <property type="match status" value="1"/>
</dbReference>
<dbReference type="GO" id="GO:0003677">
    <property type="term" value="F:DNA binding"/>
    <property type="evidence" value="ECO:0007669"/>
    <property type="project" value="UniProtKB-KW"/>
</dbReference>
<evidence type="ECO:0000256" key="3">
    <source>
        <dbReference type="SAM" id="MobiDB-lite"/>
    </source>
</evidence>
<dbReference type="InterPro" id="IPR009057">
    <property type="entry name" value="Homeodomain-like_sf"/>
</dbReference>
<feature type="compositionally biased region" description="Basic and acidic residues" evidence="3">
    <location>
        <begin position="632"/>
        <end position="641"/>
    </location>
</feature>
<evidence type="ECO:0000256" key="1">
    <source>
        <dbReference type="ARBA" id="ARBA00004123"/>
    </source>
</evidence>
<dbReference type="PANTHER" id="PTHR19303">
    <property type="entry name" value="TRANSPOSON"/>
    <property type="match status" value="1"/>
</dbReference>
<evidence type="ECO:0000259" key="4">
    <source>
        <dbReference type="PROSITE" id="PS51253"/>
    </source>
</evidence>
<evidence type="ECO:0000313" key="5">
    <source>
        <dbReference type="EMBL" id="CAH1998898.1"/>
    </source>
</evidence>
<feature type="region of interest" description="Disordered" evidence="3">
    <location>
        <begin position="563"/>
        <end position="588"/>
    </location>
</feature>
<comment type="subcellular location">
    <subcellularLocation>
        <location evidence="1">Nucleus</location>
    </subcellularLocation>
</comment>
<evidence type="ECO:0000256" key="2">
    <source>
        <dbReference type="ARBA" id="ARBA00023125"/>
    </source>
</evidence>
<keyword evidence="2" id="KW-0238">DNA-binding</keyword>
<feature type="compositionally biased region" description="Basic residues" evidence="3">
    <location>
        <begin position="655"/>
        <end position="668"/>
    </location>
</feature>
<proteinExistence type="predicted"/>
<dbReference type="PROSITE" id="PS51253">
    <property type="entry name" value="HTH_CENPB"/>
    <property type="match status" value="1"/>
</dbReference>
<protein>
    <recommendedName>
        <fullName evidence="4">HTH CENPB-type domain-containing protein</fullName>
    </recommendedName>
</protein>
<feature type="region of interest" description="Disordered" evidence="3">
    <location>
        <begin position="1"/>
        <end position="20"/>
    </location>
</feature>
<dbReference type="EMBL" id="CAKOFQ010007344">
    <property type="protein sequence ID" value="CAH1998898.1"/>
    <property type="molecule type" value="Genomic_DNA"/>
</dbReference>
<evidence type="ECO:0000313" key="6">
    <source>
        <dbReference type="Proteomes" id="UP001152888"/>
    </source>
</evidence>
<dbReference type="Proteomes" id="UP001152888">
    <property type="component" value="Unassembled WGS sequence"/>
</dbReference>
<dbReference type="Pfam" id="PF03184">
    <property type="entry name" value="DDE_1"/>
    <property type="match status" value="1"/>
</dbReference>
<dbReference type="InterPro" id="IPR006600">
    <property type="entry name" value="HTH_CenpB_DNA-bd_dom"/>
</dbReference>
<dbReference type="PANTHER" id="PTHR19303:SF74">
    <property type="entry name" value="POGO TRANSPOSABLE ELEMENT WITH KRAB DOMAIN"/>
    <property type="match status" value="1"/>
</dbReference>
<name>A0A9P0PVP4_ACAOB</name>
<feature type="compositionally biased region" description="Polar residues" evidence="3">
    <location>
        <begin position="563"/>
        <end position="583"/>
    </location>
</feature>
<accession>A0A9P0PVP4</accession>
<sequence length="851" mass="97593">MSNGNRSNHTDKSIMKRKVGKWCTKKQKSATYSEETLQQALKDVRAGESKKSVAQKYGIPRATIQFRLKNKLAGAKRGRRTYLTEEEEAKIVNWILENDRKGFPRRQIDLQLAMKSFLDNHERDNPFTNNFPGIHWYKLFMKRHPQLSERTAEGITSASSVVSENNIRGWFRDIEKYLKEKDLFSILADPSRVFNGDETCFQYNPKLGKVIAPRGKKNFYEVDLGKAKENLTAMFTFSASGITTPPMIIYPNKRLKPAVANVIPDEWAIGLSENGWMKSEIFIDYIQNHLYPHLKQINTRFPIILFVDGHKSHLSLELSEVCTKLEIVLVALYPNCTRIMQPADVANFRPLKSLWKKSVLQWRHENPYCQFGKEHFAPVLETAINGLNKESTINGFRACGLFPWNPDAPDYSKCLGKKTNRAEISERQEQLQSNVSNYEDIWNVFDELLVKRLKNGAISGCCSSDCENFNILLKIYNILERQKKNNTAGAKCIFSQEEINNMPIVLLDEEQPTEVNGDELLMNFTYDDGDMLNQNILTESELETINLSLMGSGIHAEIDNITTEPARQLSDNPLQKSSTSSPEHNGENAHIERFLGVPETPVRKGTRQTERVSFVISSSAYKKNLEEKHKIKEDKEKTKCENKRKRTERAEELAKKKKSKNTVKKKKTAPGGNENGRNLSKAPVLGVEQNHQICSSEKRSPMGVHTTNNITIRKATHIRNLTDLMNESESESHLENAADITIPLKKPFIHSSAQPVWWDEECTHIFEKRKEALDKFAPLSASTPPIVSSNFNPHQQTFMEKPFNFEELEWCLEERNNTSPGIDKFTYEILFNLPKSVKLLFLTFNYSRWCI</sequence>
<keyword evidence="6" id="KW-1185">Reference proteome</keyword>
<dbReference type="Gene3D" id="1.10.10.60">
    <property type="entry name" value="Homeodomain-like"/>
    <property type="match status" value="1"/>
</dbReference>
<dbReference type="OrthoDB" id="6768588at2759"/>
<dbReference type="InterPro" id="IPR036397">
    <property type="entry name" value="RNaseH_sf"/>
</dbReference>
<comment type="caution">
    <text evidence="5">The sequence shown here is derived from an EMBL/GenBank/DDBJ whole genome shotgun (WGS) entry which is preliminary data.</text>
</comment>
<feature type="domain" description="HTH CENPB-type" evidence="4">
    <location>
        <begin position="75"/>
        <end position="150"/>
    </location>
</feature>